<name>A0ABM9AYF5_9BACT</name>
<organism evidence="3 4">
    <name type="scientific">Neolewinella maritima</name>
    <dbReference type="NCBI Taxonomy" id="1383882"/>
    <lineage>
        <taxon>Bacteria</taxon>
        <taxon>Pseudomonadati</taxon>
        <taxon>Bacteroidota</taxon>
        <taxon>Saprospiria</taxon>
        <taxon>Saprospirales</taxon>
        <taxon>Lewinellaceae</taxon>
        <taxon>Neolewinella</taxon>
    </lineage>
</organism>
<evidence type="ECO:0000313" key="4">
    <source>
        <dbReference type="Proteomes" id="UP000837803"/>
    </source>
</evidence>
<comment type="similarity">
    <text evidence="1">Belongs to the universal stress protein A family.</text>
</comment>
<evidence type="ECO:0000259" key="2">
    <source>
        <dbReference type="Pfam" id="PF00582"/>
    </source>
</evidence>
<dbReference type="Pfam" id="PF00582">
    <property type="entry name" value="Usp"/>
    <property type="match status" value="1"/>
</dbReference>
<evidence type="ECO:0000313" key="3">
    <source>
        <dbReference type="EMBL" id="CAH0999536.1"/>
    </source>
</evidence>
<dbReference type="InterPro" id="IPR006015">
    <property type="entry name" value="Universal_stress_UspA"/>
</dbReference>
<dbReference type="Gene3D" id="3.40.50.12370">
    <property type="match status" value="1"/>
</dbReference>
<dbReference type="InterPro" id="IPR006016">
    <property type="entry name" value="UspA"/>
</dbReference>
<protein>
    <recommendedName>
        <fullName evidence="2">UspA domain-containing protein</fullName>
    </recommendedName>
</protein>
<comment type="caution">
    <text evidence="3">The sequence shown here is derived from an EMBL/GenBank/DDBJ whole genome shotgun (WGS) entry which is preliminary data.</text>
</comment>
<dbReference type="PRINTS" id="PR01438">
    <property type="entry name" value="UNVRSLSTRESS"/>
</dbReference>
<keyword evidence="4" id="KW-1185">Reference proteome</keyword>
<dbReference type="PANTHER" id="PTHR46268:SF6">
    <property type="entry name" value="UNIVERSAL STRESS PROTEIN UP12"/>
    <property type="match status" value="1"/>
</dbReference>
<dbReference type="CDD" id="cd00293">
    <property type="entry name" value="USP-like"/>
    <property type="match status" value="1"/>
</dbReference>
<dbReference type="EMBL" id="CAKLPZ010000001">
    <property type="protein sequence ID" value="CAH0999536.1"/>
    <property type="molecule type" value="Genomic_DNA"/>
</dbReference>
<evidence type="ECO:0000256" key="1">
    <source>
        <dbReference type="ARBA" id="ARBA00008791"/>
    </source>
</evidence>
<feature type="domain" description="UspA" evidence="2">
    <location>
        <begin position="1"/>
        <end position="139"/>
    </location>
</feature>
<dbReference type="Proteomes" id="UP000837803">
    <property type="component" value="Unassembled WGS sequence"/>
</dbReference>
<dbReference type="PANTHER" id="PTHR46268">
    <property type="entry name" value="STRESS RESPONSE PROTEIN NHAX"/>
    <property type="match status" value="1"/>
</dbReference>
<proteinExistence type="inferred from homology"/>
<sequence>MIQRVLVPVDFSKGAAAALQYAEAMATAVGAREVRVIHVFTPQAASGDMAALATPVGELMDARETALEDFLERHPAPAGIRRRSELLLGFPADKIVEESAAVDLVVLGATGTTDVLEDVFGSIASSVAQRCKCPVLLVPRGATFSDYRHIVYASSSLSLSRRAVLKLMDFNDLFRARIHFVHVNEDDSEHRREREKLFAPLFNNPDPEFAFEIVEVTADTVQEGLVGYLKENPVGLAVMVTQQRGFWERLFHRSATKQMVLHPEVPVLVFHLDKTPWGRRCAVDPFGE</sequence>
<dbReference type="SUPFAM" id="SSF52402">
    <property type="entry name" value="Adenine nucleotide alpha hydrolases-like"/>
    <property type="match status" value="2"/>
</dbReference>
<gene>
    <name evidence="3" type="ORF">LEM8419_00836</name>
</gene>
<reference evidence="3" key="1">
    <citation type="submission" date="2021-12" db="EMBL/GenBank/DDBJ databases">
        <authorList>
            <person name="Rodrigo-Torres L."/>
            <person name="Arahal R. D."/>
            <person name="Lucena T."/>
        </authorList>
    </citation>
    <scope>NUCLEOTIDE SEQUENCE</scope>
    <source>
        <strain evidence="3">CECT 8419</strain>
    </source>
</reference>
<dbReference type="RefSeq" id="WP_238749716.1">
    <property type="nucleotide sequence ID" value="NZ_CAKLPZ010000001.1"/>
</dbReference>
<accession>A0ABM9AYF5</accession>